<keyword evidence="5" id="KW-1185">Reference proteome</keyword>
<dbReference type="PANTHER" id="PTHR43446:SF1">
    <property type="entry name" value="BAND 7 DOMAIN-CONTAINING PROTEIN"/>
    <property type="match status" value="1"/>
</dbReference>
<feature type="transmembrane region" description="Helical" evidence="2">
    <location>
        <begin position="92"/>
        <end position="113"/>
    </location>
</feature>
<dbReference type="Gene3D" id="3.30.479.30">
    <property type="entry name" value="Band 7 domain"/>
    <property type="match status" value="1"/>
</dbReference>
<proteinExistence type="predicted"/>
<evidence type="ECO:0000313" key="4">
    <source>
        <dbReference type="EMBL" id="MFC7582068.1"/>
    </source>
</evidence>
<dbReference type="Pfam" id="PF01145">
    <property type="entry name" value="Band_7"/>
    <property type="match status" value="1"/>
</dbReference>
<feature type="domain" description="Band 7" evidence="3">
    <location>
        <begin position="107"/>
        <end position="271"/>
    </location>
</feature>
<accession>A0ABW2SRT7</accession>
<feature type="region of interest" description="Disordered" evidence="1">
    <location>
        <begin position="1"/>
        <end position="39"/>
    </location>
</feature>
<organism evidence="4 5">
    <name type="scientific">Schaalia naturae</name>
    <dbReference type="NCBI Taxonomy" id="635203"/>
    <lineage>
        <taxon>Bacteria</taxon>
        <taxon>Bacillati</taxon>
        <taxon>Actinomycetota</taxon>
        <taxon>Actinomycetes</taxon>
        <taxon>Actinomycetales</taxon>
        <taxon>Actinomycetaceae</taxon>
        <taxon>Schaalia</taxon>
    </lineage>
</organism>
<name>A0ABW2SRT7_9ACTO</name>
<comment type="caution">
    <text evidence="4">The sequence shown here is derived from an EMBL/GenBank/DDBJ whole genome shotgun (WGS) entry which is preliminary data.</text>
</comment>
<reference evidence="5" key="1">
    <citation type="journal article" date="2019" name="Int. J. Syst. Evol. Microbiol.">
        <title>The Global Catalogue of Microorganisms (GCM) 10K type strain sequencing project: providing services to taxonomists for standard genome sequencing and annotation.</title>
        <authorList>
            <consortium name="The Broad Institute Genomics Platform"/>
            <consortium name="The Broad Institute Genome Sequencing Center for Infectious Disease"/>
            <person name="Wu L."/>
            <person name="Ma J."/>
        </authorList>
    </citation>
    <scope>NUCLEOTIDE SEQUENCE [LARGE SCALE GENOMIC DNA]</scope>
    <source>
        <strain evidence="5">CCUG 56698</strain>
    </source>
</reference>
<evidence type="ECO:0000256" key="2">
    <source>
        <dbReference type="SAM" id="Phobius"/>
    </source>
</evidence>
<dbReference type="InterPro" id="IPR036013">
    <property type="entry name" value="Band_7/SPFH_dom_sf"/>
</dbReference>
<protein>
    <submittedName>
        <fullName evidence="4">SPFH domain-containing protein</fullName>
    </submittedName>
</protein>
<gene>
    <name evidence="4" type="ORF">ACFQWG_12770</name>
</gene>
<feature type="transmembrane region" description="Helical" evidence="2">
    <location>
        <begin position="55"/>
        <end position="80"/>
    </location>
</feature>
<dbReference type="SMART" id="SM00244">
    <property type="entry name" value="PHB"/>
    <property type="match status" value="1"/>
</dbReference>
<keyword evidence="2" id="KW-0472">Membrane</keyword>
<feature type="compositionally biased region" description="Low complexity" evidence="1">
    <location>
        <begin position="18"/>
        <end position="35"/>
    </location>
</feature>
<sequence>MPTPLNPLPDDPRRSAGAPLVPSAAPEEAPAASPVGHEGTRVDIEETPAPSVGSFAALLALVAILAVMVLGVVLFVRGAIAADAQQGGAPGLIGGTVLVLLALVACTSLTIVAPGQTKVRQFLGRYIGTVRRTGLSLVPPLTTGKKVSVKVHNFETNELKVNDLDGNPINIAAIVVWQVADTARAVFAVEDYEEFIKTQSEAALRHVATTHPYDEPGTGETSLRGATDLVSAELASEVAERVALAGLEIVEVRISSLAYAPEIAQAMLQRQQAGAVIAAREQIVEGAVTMVDQALSRLESEEIVSFDDERKAQMVSNLLVVLCSDQRTTPVVNAGSLYA</sequence>
<dbReference type="RefSeq" id="WP_380975893.1">
    <property type="nucleotide sequence ID" value="NZ_JBHTEF010000001.1"/>
</dbReference>
<dbReference type="EMBL" id="JBHTEF010000001">
    <property type="protein sequence ID" value="MFC7582068.1"/>
    <property type="molecule type" value="Genomic_DNA"/>
</dbReference>
<keyword evidence="2" id="KW-1133">Transmembrane helix</keyword>
<dbReference type="SUPFAM" id="SSF117892">
    <property type="entry name" value="Band 7/SPFH domain"/>
    <property type="match status" value="1"/>
</dbReference>
<dbReference type="InterPro" id="IPR001107">
    <property type="entry name" value="Band_7"/>
</dbReference>
<evidence type="ECO:0000313" key="5">
    <source>
        <dbReference type="Proteomes" id="UP001596527"/>
    </source>
</evidence>
<dbReference type="Proteomes" id="UP001596527">
    <property type="component" value="Unassembled WGS sequence"/>
</dbReference>
<dbReference type="PANTHER" id="PTHR43446">
    <property type="entry name" value="MEMBRANE PROTEIN-RELATED"/>
    <property type="match status" value="1"/>
</dbReference>
<evidence type="ECO:0000259" key="3">
    <source>
        <dbReference type="SMART" id="SM00244"/>
    </source>
</evidence>
<dbReference type="CDD" id="cd03402">
    <property type="entry name" value="SPFH_like_u2"/>
    <property type="match status" value="1"/>
</dbReference>
<keyword evidence="2" id="KW-0812">Transmembrane</keyword>
<evidence type="ECO:0000256" key="1">
    <source>
        <dbReference type="SAM" id="MobiDB-lite"/>
    </source>
</evidence>